<dbReference type="STRING" id="301967.A6E15_11685"/>
<dbReference type="GO" id="GO:0006637">
    <property type="term" value="P:acyl-CoA metabolic process"/>
    <property type="evidence" value="ECO:0007669"/>
    <property type="project" value="TreeGrafter"/>
</dbReference>
<dbReference type="RefSeq" id="WP_076146458.1">
    <property type="nucleotide sequence ID" value="NZ_LWLN01000001.1"/>
</dbReference>
<feature type="compositionally biased region" description="Acidic residues" evidence="5">
    <location>
        <begin position="566"/>
        <end position="577"/>
    </location>
</feature>
<proteinExistence type="inferred from homology"/>
<accession>A0A1S8AXN1</accession>
<feature type="region of interest" description="Disordered" evidence="5">
    <location>
        <begin position="423"/>
        <end position="445"/>
    </location>
</feature>
<dbReference type="GO" id="GO:0015645">
    <property type="term" value="F:fatty acid ligase activity"/>
    <property type="evidence" value="ECO:0007669"/>
    <property type="project" value="TreeGrafter"/>
</dbReference>
<dbReference type="Proteomes" id="UP000189370">
    <property type="component" value="Unassembled WGS sequence"/>
</dbReference>
<evidence type="ECO:0000256" key="5">
    <source>
        <dbReference type="SAM" id="MobiDB-lite"/>
    </source>
</evidence>
<dbReference type="InterPro" id="IPR042099">
    <property type="entry name" value="ANL_N_sf"/>
</dbReference>
<organism evidence="8 9">
    <name type="scientific">Natrinema saccharevitans</name>
    <dbReference type="NCBI Taxonomy" id="301967"/>
    <lineage>
        <taxon>Archaea</taxon>
        <taxon>Methanobacteriati</taxon>
        <taxon>Methanobacteriota</taxon>
        <taxon>Stenosarchaea group</taxon>
        <taxon>Halobacteria</taxon>
        <taxon>Halobacteriales</taxon>
        <taxon>Natrialbaceae</taxon>
        <taxon>Natrinema</taxon>
    </lineage>
</organism>
<evidence type="ECO:0000256" key="2">
    <source>
        <dbReference type="ARBA" id="ARBA00022598"/>
    </source>
</evidence>
<dbReference type="EMBL" id="LWLN01000001">
    <property type="protein sequence ID" value="OLZ41603.1"/>
    <property type="molecule type" value="Genomic_DNA"/>
</dbReference>
<dbReference type="InterPro" id="IPR025110">
    <property type="entry name" value="AMP-bd_C"/>
</dbReference>
<evidence type="ECO:0000259" key="7">
    <source>
        <dbReference type="Pfam" id="PF13193"/>
    </source>
</evidence>
<dbReference type="PANTHER" id="PTHR43605:SF10">
    <property type="entry name" value="ACYL-COA SYNTHETASE MEDIUM CHAIN FAMILY MEMBER 3"/>
    <property type="match status" value="1"/>
</dbReference>
<dbReference type="GO" id="GO:0016405">
    <property type="term" value="F:CoA-ligase activity"/>
    <property type="evidence" value="ECO:0007669"/>
    <property type="project" value="UniProtKB-ARBA"/>
</dbReference>
<dbReference type="GO" id="GO:0004321">
    <property type="term" value="F:fatty-acyl-CoA synthase activity"/>
    <property type="evidence" value="ECO:0007669"/>
    <property type="project" value="TreeGrafter"/>
</dbReference>
<dbReference type="GO" id="GO:0005524">
    <property type="term" value="F:ATP binding"/>
    <property type="evidence" value="ECO:0007669"/>
    <property type="project" value="UniProtKB-KW"/>
</dbReference>
<feature type="region of interest" description="Disordered" evidence="5">
    <location>
        <begin position="548"/>
        <end position="577"/>
    </location>
</feature>
<dbReference type="Pfam" id="PF00501">
    <property type="entry name" value="AMP-binding"/>
    <property type="match status" value="1"/>
</dbReference>
<keyword evidence="3" id="KW-0547">Nucleotide-binding</keyword>
<comment type="caution">
    <text evidence="8">The sequence shown here is derived from an EMBL/GenBank/DDBJ whole genome shotgun (WGS) entry which is preliminary data.</text>
</comment>
<dbReference type="InterPro" id="IPR045851">
    <property type="entry name" value="AMP-bd_C_sf"/>
</dbReference>
<evidence type="ECO:0000256" key="4">
    <source>
        <dbReference type="ARBA" id="ARBA00022840"/>
    </source>
</evidence>
<comment type="similarity">
    <text evidence="1">Belongs to the ATP-dependent AMP-binding enzyme family.</text>
</comment>
<feature type="domain" description="AMP-binding enzyme C-terminal" evidence="7">
    <location>
        <begin position="481"/>
        <end position="559"/>
    </location>
</feature>
<dbReference type="SUPFAM" id="SSF56801">
    <property type="entry name" value="Acetyl-CoA synthetase-like"/>
    <property type="match status" value="1"/>
</dbReference>
<gene>
    <name evidence="8" type="ORF">A6E15_11685</name>
</gene>
<feature type="domain" description="AMP-dependent synthetase/ligase" evidence="6">
    <location>
        <begin position="47"/>
        <end position="410"/>
    </location>
</feature>
<sequence>MVSSHNLSDYEVERERFSWDEIYAAADWDAPTDLNIAHETVDRHATDRETVALYQVDTDGELTKLTFWELADRSSQFANLLEELGVERGDRVFSYMPRIPEHYVAMVGTLKRGAVWGSVNERFGPDGISYRLDDCDAKVLVTTTDNRETVADALEDVPSVERVITVDRGGGAPAADVVFDPALDGASTDYEPADTGGEDDALLYYTSGTTGLAKGVRHKQRWVAGVAATQKYAVDLQPGDLYWSTGDLGWLTGVINTLGAWFWGASLFTYEGEFDPAEWAELLDEYPITVLFSVPTAYRMLREKAEVLEDIDLDLRHALSIGEPLSAGVVEWGEDELGVTILDTYGQTETGNMIINNYPTMELRPGSMGKPLPGIEADIVDPDTGAVLEPGETGEIAQRGDYPCFFDEYWNKPEKTASCFVDGPEGGEQSEAMRSSPDETSGGEWYLSGDLAHKDEDGYFWFEGRADDVILSSGYRIGPFEVESSLGEHAAVAEAAVVPKPHTERGNIVKAYVVPSEGTTPSEGLKEDIRTHVRDELSAHEYPREIEFREELPKTVTGKIRRTELQDDAEEESEASP</sequence>
<dbReference type="FunFam" id="3.30.300.30:FF:000005">
    <property type="entry name" value="Acyl-coenzyme A synthetase ACSM5, mitochondrial"/>
    <property type="match status" value="1"/>
</dbReference>
<evidence type="ECO:0000259" key="6">
    <source>
        <dbReference type="Pfam" id="PF00501"/>
    </source>
</evidence>
<dbReference type="InterPro" id="IPR020845">
    <property type="entry name" value="AMP-binding_CS"/>
</dbReference>
<keyword evidence="2" id="KW-0436">Ligase</keyword>
<dbReference type="InterPro" id="IPR051087">
    <property type="entry name" value="Mitochondrial_ACSM"/>
</dbReference>
<dbReference type="OrthoDB" id="193284at2157"/>
<keyword evidence="9" id="KW-1185">Reference proteome</keyword>
<reference evidence="9" key="1">
    <citation type="submission" date="2016-04" db="EMBL/GenBank/DDBJ databases">
        <authorList>
            <person name="Chen S.-C."/>
            <person name="Lai M.-C."/>
        </authorList>
    </citation>
    <scope>NUCLEOTIDE SEQUENCE [LARGE SCALE GENOMIC DNA]</scope>
    <source>
        <strain evidence="9">AB14</strain>
    </source>
</reference>
<dbReference type="AlphaFoldDB" id="A0A1S8AXN1"/>
<evidence type="ECO:0000256" key="1">
    <source>
        <dbReference type="ARBA" id="ARBA00006432"/>
    </source>
</evidence>
<dbReference type="Pfam" id="PF13193">
    <property type="entry name" value="AMP-binding_C"/>
    <property type="match status" value="1"/>
</dbReference>
<dbReference type="Gene3D" id="3.30.300.30">
    <property type="match status" value="1"/>
</dbReference>
<dbReference type="PROSITE" id="PS00455">
    <property type="entry name" value="AMP_BINDING"/>
    <property type="match status" value="1"/>
</dbReference>
<dbReference type="GO" id="GO:0006633">
    <property type="term" value="P:fatty acid biosynthetic process"/>
    <property type="evidence" value="ECO:0007669"/>
    <property type="project" value="TreeGrafter"/>
</dbReference>
<keyword evidence="4" id="KW-0067">ATP-binding</keyword>
<dbReference type="InterPro" id="IPR000873">
    <property type="entry name" value="AMP-dep_synth/lig_dom"/>
</dbReference>
<dbReference type="Gene3D" id="3.40.50.12780">
    <property type="entry name" value="N-terminal domain of ligase-like"/>
    <property type="match status" value="1"/>
</dbReference>
<evidence type="ECO:0000313" key="8">
    <source>
        <dbReference type="EMBL" id="OLZ41603.1"/>
    </source>
</evidence>
<dbReference type="PANTHER" id="PTHR43605">
    <property type="entry name" value="ACYL-COENZYME A SYNTHETASE"/>
    <property type="match status" value="1"/>
</dbReference>
<evidence type="ECO:0000256" key="3">
    <source>
        <dbReference type="ARBA" id="ARBA00022741"/>
    </source>
</evidence>
<protein>
    <submittedName>
        <fullName evidence="8">Acyl-CoA synthetase</fullName>
    </submittedName>
</protein>
<evidence type="ECO:0000313" key="9">
    <source>
        <dbReference type="Proteomes" id="UP000189370"/>
    </source>
</evidence>
<name>A0A1S8AXN1_9EURY</name>